<reference evidence="1 2" key="1">
    <citation type="journal article" date="2014" name="PLoS Genet.">
        <title>The Genome of Spironucleus salmonicida Highlights a Fish Pathogen Adapted to Fluctuating Environments.</title>
        <authorList>
            <person name="Xu F."/>
            <person name="Jerlstrom-Hultqvist J."/>
            <person name="Einarsson E."/>
            <person name="Astvaldsson A."/>
            <person name="Svard S.G."/>
            <person name="Andersson J.O."/>
        </authorList>
    </citation>
    <scope>NUCLEOTIDE SEQUENCE</scope>
    <source>
        <strain evidence="2">ATCC 50377</strain>
    </source>
</reference>
<evidence type="ECO:0000313" key="1">
    <source>
        <dbReference type="EMBL" id="EST49079.1"/>
    </source>
</evidence>
<accession>V6M6N5</accession>
<dbReference type="EMBL" id="AUWU02000003">
    <property type="protein sequence ID" value="KAH0575307.1"/>
    <property type="molecule type" value="Genomic_DNA"/>
</dbReference>
<protein>
    <submittedName>
        <fullName evidence="1">Uncharacterized protein</fullName>
    </submittedName>
</protein>
<evidence type="ECO:0000313" key="3">
    <source>
        <dbReference type="Proteomes" id="UP000018208"/>
    </source>
</evidence>
<dbReference type="EMBL" id="KI545961">
    <property type="protein sequence ID" value="EST49079.1"/>
    <property type="molecule type" value="Genomic_DNA"/>
</dbReference>
<sequence>MLRPYSKISRQQEFREIKSSRFPQRTKYAPQPVSPVRPKTPGQLFGPLTKFLSETDLFLGRCEQERIYLINKVQRRETLIYNEECIVQAETDQVIKKQAEIVLNIELQPPEINANNERQIFCLLQQFQSIMNNVKKENEILTSYVYSRQIFQLISSELKENITIMQNRKTLINTCLPLDLSENDGYSCIFRQVNQVFMTQHQDFQFESLQIDGYEHLMNKTLLEAIKSLRRTLILPIVNLCPSHVKQEYMRLNQKFTDDNNIQSIQEELLNKQLDSQVVQFEEEQFINELLTVYKVKEEQKQKIKNIDLDEDKKLQLLLDCQYYTLETSISRLASQVGCPGPTGNEEVTTKLIRKIDDKISQIIEEYFQCNKNDMRKSRIKWMAQYEKKLSNEKRKFSRNLDSEKIPAKYRKNMDRSFSPKRQTLLFQSNIQEARLKILQGDKNTFFDM</sequence>
<gene>
    <name evidence="1" type="ORF">SS50377_10657</name>
    <name evidence="2" type="ORF">SS50377_22934</name>
</gene>
<proteinExistence type="predicted"/>
<dbReference type="Proteomes" id="UP000018208">
    <property type="component" value="Unassembled WGS sequence"/>
</dbReference>
<keyword evidence="3" id="KW-1185">Reference proteome</keyword>
<evidence type="ECO:0000313" key="2">
    <source>
        <dbReference type="EMBL" id="KAH0575307.1"/>
    </source>
</evidence>
<name>V6M6N5_9EUKA</name>
<organism evidence="1">
    <name type="scientific">Spironucleus salmonicida</name>
    <dbReference type="NCBI Taxonomy" id="348837"/>
    <lineage>
        <taxon>Eukaryota</taxon>
        <taxon>Metamonada</taxon>
        <taxon>Diplomonadida</taxon>
        <taxon>Hexamitidae</taxon>
        <taxon>Hexamitinae</taxon>
        <taxon>Spironucleus</taxon>
    </lineage>
</organism>
<dbReference type="AlphaFoldDB" id="V6M6N5"/>
<dbReference type="VEuPathDB" id="GiardiaDB:SS50377_22934"/>
<reference evidence="2" key="2">
    <citation type="submission" date="2020-12" db="EMBL/GenBank/DDBJ databases">
        <title>New Spironucleus salmonicida genome in near-complete chromosomes.</title>
        <authorList>
            <person name="Xu F."/>
            <person name="Kurt Z."/>
            <person name="Jimenez-Gonzalez A."/>
            <person name="Astvaldsson A."/>
            <person name="Andersson J.O."/>
            <person name="Svard S.G."/>
        </authorList>
    </citation>
    <scope>NUCLEOTIDE SEQUENCE</scope>
    <source>
        <strain evidence="2">ATCC 50377</strain>
    </source>
</reference>